<evidence type="ECO:0000256" key="2">
    <source>
        <dbReference type="ARBA" id="ARBA00022723"/>
    </source>
</evidence>
<proteinExistence type="inferred from homology"/>
<evidence type="ECO:0000256" key="1">
    <source>
        <dbReference type="ARBA" id="ARBA00008635"/>
    </source>
</evidence>
<sequence>MNLHLIQARANRLANRRLLAAVAQLSDADFHAPRTSFFPSLAQTLNHLLNVDHYYIAALQGDTQMRHIWAAYVPASTARELAERQDRSDEQLIALCAALTPADDERIVAFDRGAGIESGPREPLARVLAHLFMHQTHHRGQAHAMLAGTAVKPPQLDDFILLGDRVHREADMQALGWAEPV</sequence>
<dbReference type="EMBL" id="NISI01000013">
    <property type="protein sequence ID" value="OWR01663.1"/>
    <property type="molecule type" value="Genomic_DNA"/>
</dbReference>
<dbReference type="InterPro" id="IPR007837">
    <property type="entry name" value="DinB"/>
</dbReference>
<accession>A0A254N964</accession>
<feature type="binding site" evidence="3">
    <location>
        <position position="47"/>
    </location>
    <ligand>
        <name>a divalent metal cation</name>
        <dbReference type="ChEBI" id="CHEBI:60240"/>
    </ligand>
</feature>
<gene>
    <name evidence="4" type="ORF">CDO81_23110</name>
</gene>
<dbReference type="AlphaFoldDB" id="A0A254N964"/>
<feature type="binding site" evidence="3">
    <location>
        <position position="138"/>
    </location>
    <ligand>
        <name>a divalent metal cation</name>
        <dbReference type="ChEBI" id="CHEBI:60240"/>
    </ligand>
</feature>
<organism evidence="4 5">
    <name type="scientific">Roseateles puraquae</name>
    <dbReference type="NCBI Taxonomy" id="431059"/>
    <lineage>
        <taxon>Bacteria</taxon>
        <taxon>Pseudomonadati</taxon>
        <taxon>Pseudomonadota</taxon>
        <taxon>Betaproteobacteria</taxon>
        <taxon>Burkholderiales</taxon>
        <taxon>Sphaerotilaceae</taxon>
        <taxon>Roseateles</taxon>
    </lineage>
</organism>
<dbReference type="InterPro" id="IPR034660">
    <property type="entry name" value="DinB/YfiT-like"/>
</dbReference>
<reference evidence="4 5" key="1">
    <citation type="journal article" date="2007" name="Int. J. Syst. Evol. Microbiol.">
        <title>Description of Pelomonas aquatica sp. nov. and Pelomonas puraquae sp. nov., isolated from industrial and haemodialysis water.</title>
        <authorList>
            <person name="Gomila M."/>
            <person name="Bowien B."/>
            <person name="Falsen E."/>
            <person name="Moore E.R."/>
            <person name="Lalucat J."/>
        </authorList>
    </citation>
    <scope>NUCLEOTIDE SEQUENCE [LARGE SCALE GENOMIC DNA]</scope>
    <source>
        <strain evidence="4 5">CCUG 52769</strain>
    </source>
</reference>
<dbReference type="Pfam" id="PF05163">
    <property type="entry name" value="DinB"/>
    <property type="match status" value="1"/>
</dbReference>
<feature type="binding site" evidence="3">
    <location>
        <position position="134"/>
    </location>
    <ligand>
        <name>a divalent metal cation</name>
        <dbReference type="ChEBI" id="CHEBI:60240"/>
    </ligand>
</feature>
<keyword evidence="2 3" id="KW-0479">Metal-binding</keyword>
<dbReference type="PANTHER" id="PTHR37302">
    <property type="entry name" value="SLR1116 PROTEIN"/>
    <property type="match status" value="1"/>
</dbReference>
<dbReference type="RefSeq" id="WP_088485618.1">
    <property type="nucleotide sequence ID" value="NZ_NISI01000013.1"/>
</dbReference>
<comment type="caution">
    <text evidence="4">The sequence shown here is derived from an EMBL/GenBank/DDBJ whole genome shotgun (WGS) entry which is preliminary data.</text>
</comment>
<evidence type="ECO:0000313" key="5">
    <source>
        <dbReference type="Proteomes" id="UP000197446"/>
    </source>
</evidence>
<name>A0A254N964_9BURK</name>
<evidence type="ECO:0000313" key="4">
    <source>
        <dbReference type="EMBL" id="OWR01663.1"/>
    </source>
</evidence>
<dbReference type="PANTHER" id="PTHR37302:SF3">
    <property type="entry name" value="DAMAGE-INDUCIBLE PROTEIN DINB"/>
    <property type="match status" value="1"/>
</dbReference>
<comment type="similarity">
    <text evidence="1">Belongs to the DinB family.</text>
</comment>
<keyword evidence="5" id="KW-1185">Reference proteome</keyword>
<evidence type="ECO:0000256" key="3">
    <source>
        <dbReference type="PIRSR" id="PIRSR607837-1"/>
    </source>
</evidence>
<dbReference type="GO" id="GO:0046872">
    <property type="term" value="F:metal ion binding"/>
    <property type="evidence" value="ECO:0007669"/>
    <property type="project" value="UniProtKB-KW"/>
</dbReference>
<dbReference type="SUPFAM" id="SSF109854">
    <property type="entry name" value="DinB/YfiT-like putative metalloenzymes"/>
    <property type="match status" value="1"/>
</dbReference>
<protein>
    <submittedName>
        <fullName evidence="4">Damage-inducible protein DinB</fullName>
    </submittedName>
</protein>
<dbReference type="OrthoDB" id="9807509at2"/>
<dbReference type="Gene3D" id="1.20.120.450">
    <property type="entry name" value="dinb family like domain"/>
    <property type="match status" value="1"/>
</dbReference>
<dbReference type="Proteomes" id="UP000197446">
    <property type="component" value="Unassembled WGS sequence"/>
</dbReference>